<reference evidence="1 2" key="1">
    <citation type="journal article" date="2012" name="J. Biotechnol.">
        <title>Genome sequence of the plant growth promoting strain Bacillus amyloliquefaciens subsp. plantarum B9601-Y2 and expression of mersacidin and other secondary metabolites.</title>
        <authorList>
            <person name="He P."/>
            <person name="Hao K."/>
            <person name="Blom J."/>
            <person name="Ruckert C."/>
            <person name="Vater J."/>
            <person name="Mao Z."/>
            <person name="Wu Y."/>
            <person name="Hou M."/>
            <person name="He P."/>
            <person name="He Y."/>
            <person name="Borriss R."/>
        </authorList>
    </citation>
    <scope>NUCLEOTIDE SEQUENCE [LARGE SCALE GENOMIC DNA]</scope>
    <source>
        <strain evidence="1">Y2</strain>
    </source>
</reference>
<proteinExistence type="predicted"/>
<organism evidence="1 2">
    <name type="scientific">Bacillus amyloliquefaciens (strain Y2)</name>
    <name type="common">Bacillus amyloliquefaciens subsp. plantarum (strain B9601-Y2)</name>
    <dbReference type="NCBI Taxonomy" id="1155777"/>
    <lineage>
        <taxon>Bacteria</taxon>
        <taxon>Bacillati</taxon>
        <taxon>Bacillota</taxon>
        <taxon>Bacilli</taxon>
        <taxon>Bacillales</taxon>
        <taxon>Bacillaceae</taxon>
        <taxon>Bacillus</taxon>
        <taxon>Bacillus amyloliquefaciens group</taxon>
    </lineage>
</organism>
<protein>
    <submittedName>
        <fullName evidence="1">Uncharacterized protein</fullName>
    </submittedName>
</protein>
<dbReference type="PATRIC" id="fig|1126211.3.peg.3560"/>
<dbReference type="EMBL" id="CP003332">
    <property type="protein sequence ID" value="AFJ63603.1"/>
    <property type="molecule type" value="Genomic_DNA"/>
</dbReference>
<gene>
    <name evidence="1" type="ORF">MUS_3740</name>
</gene>
<dbReference type="KEGG" id="bqy:MUS_3740"/>
<sequence length="55" mass="6625">MTREMNIDKNQVRRWVNHFQTEGMKGSKQLKQFKKQYVNIFIFTTINGSKRSETT</sequence>
<dbReference type="Proteomes" id="UP000002878">
    <property type="component" value="Chromosome"/>
</dbReference>
<accession>I2CAC9</accession>
<name>I2CAC9_BACAY</name>
<dbReference type="HOGENOM" id="CLU_3021980_0_0_9"/>
<evidence type="ECO:0000313" key="1">
    <source>
        <dbReference type="EMBL" id="AFJ63603.1"/>
    </source>
</evidence>
<evidence type="ECO:0000313" key="2">
    <source>
        <dbReference type="Proteomes" id="UP000002878"/>
    </source>
</evidence>
<dbReference type="AlphaFoldDB" id="I2CAC9"/>